<dbReference type="Proteomes" id="UP000291343">
    <property type="component" value="Unassembled WGS sequence"/>
</dbReference>
<protein>
    <submittedName>
        <fullName evidence="2">Uncharacterized protein</fullName>
    </submittedName>
</protein>
<evidence type="ECO:0000313" key="3">
    <source>
        <dbReference type="Proteomes" id="UP000291343"/>
    </source>
</evidence>
<dbReference type="AlphaFoldDB" id="A0A482WGA5"/>
<dbReference type="OrthoDB" id="6643529at2759"/>
<comment type="caution">
    <text evidence="2">The sequence shown here is derived from an EMBL/GenBank/DDBJ whole genome shotgun (WGS) entry which is preliminary data.</text>
</comment>
<evidence type="ECO:0000256" key="1">
    <source>
        <dbReference type="SAM" id="SignalP"/>
    </source>
</evidence>
<keyword evidence="3" id="KW-1185">Reference proteome</keyword>
<accession>A0A482WGA5</accession>
<sequence length="140" mass="13912">MDTFKSLRLSLVFAISLLASVLTAPSHLDRPKRSPQTTGNNTAAFNPWSMFGSFAGSSAQAGSYGGGNGGGGSFAGSTAQAASFGGGNGGNGGSTFANSAAQAQSISYGPFSGSFATSEANAGSQSFSGIPAFLQRFFGR</sequence>
<reference evidence="2 3" key="1">
    <citation type="journal article" date="2017" name="Gigascience">
        <title>Genome sequence of the small brown planthopper, Laodelphax striatellus.</title>
        <authorList>
            <person name="Zhu J."/>
            <person name="Jiang F."/>
            <person name="Wang X."/>
            <person name="Yang P."/>
            <person name="Bao Y."/>
            <person name="Zhao W."/>
            <person name="Wang W."/>
            <person name="Lu H."/>
            <person name="Wang Q."/>
            <person name="Cui N."/>
            <person name="Li J."/>
            <person name="Chen X."/>
            <person name="Luo L."/>
            <person name="Yu J."/>
            <person name="Kang L."/>
            <person name="Cui F."/>
        </authorList>
    </citation>
    <scope>NUCLEOTIDE SEQUENCE [LARGE SCALE GENOMIC DNA]</scope>
    <source>
        <strain evidence="2">Lst14</strain>
    </source>
</reference>
<feature type="chain" id="PRO_5019732953" evidence="1">
    <location>
        <begin position="24"/>
        <end position="140"/>
    </location>
</feature>
<organism evidence="2 3">
    <name type="scientific">Laodelphax striatellus</name>
    <name type="common">Small brown planthopper</name>
    <name type="synonym">Delphax striatella</name>
    <dbReference type="NCBI Taxonomy" id="195883"/>
    <lineage>
        <taxon>Eukaryota</taxon>
        <taxon>Metazoa</taxon>
        <taxon>Ecdysozoa</taxon>
        <taxon>Arthropoda</taxon>
        <taxon>Hexapoda</taxon>
        <taxon>Insecta</taxon>
        <taxon>Pterygota</taxon>
        <taxon>Neoptera</taxon>
        <taxon>Paraneoptera</taxon>
        <taxon>Hemiptera</taxon>
        <taxon>Auchenorrhyncha</taxon>
        <taxon>Fulgoroidea</taxon>
        <taxon>Delphacidae</taxon>
        <taxon>Criomorphinae</taxon>
        <taxon>Laodelphax</taxon>
    </lineage>
</organism>
<proteinExistence type="predicted"/>
<dbReference type="InParanoid" id="A0A482WGA5"/>
<feature type="signal peptide" evidence="1">
    <location>
        <begin position="1"/>
        <end position="23"/>
    </location>
</feature>
<dbReference type="EMBL" id="QKKF02036682">
    <property type="protein sequence ID" value="RZF32523.1"/>
    <property type="molecule type" value="Genomic_DNA"/>
</dbReference>
<gene>
    <name evidence="2" type="ORF">LSTR_LSTR011302</name>
</gene>
<keyword evidence="1" id="KW-0732">Signal</keyword>
<name>A0A482WGA5_LAOST</name>
<evidence type="ECO:0000313" key="2">
    <source>
        <dbReference type="EMBL" id="RZF32523.1"/>
    </source>
</evidence>